<keyword evidence="1" id="KW-1133">Transmembrane helix</keyword>
<feature type="transmembrane region" description="Helical" evidence="1">
    <location>
        <begin position="85"/>
        <end position="106"/>
    </location>
</feature>
<protein>
    <recommendedName>
        <fullName evidence="2">CAAX prenyl protease 2/Lysostaphin resistance protein A-like domain-containing protein</fullName>
    </recommendedName>
</protein>
<feature type="transmembrane region" description="Helical" evidence="1">
    <location>
        <begin position="212"/>
        <end position="233"/>
    </location>
</feature>
<evidence type="ECO:0000313" key="3">
    <source>
        <dbReference type="EMBL" id="AVM42724.1"/>
    </source>
</evidence>
<name>A0A2S0KNZ1_9FIRM</name>
<dbReference type="GO" id="GO:0004175">
    <property type="term" value="F:endopeptidase activity"/>
    <property type="evidence" value="ECO:0007669"/>
    <property type="project" value="UniProtKB-ARBA"/>
</dbReference>
<dbReference type="AlphaFoldDB" id="A0A2S0KNZ1"/>
<proteinExistence type="predicted"/>
<feature type="transmembrane region" description="Helical" evidence="1">
    <location>
        <begin position="17"/>
        <end position="40"/>
    </location>
</feature>
<dbReference type="Proteomes" id="UP000237947">
    <property type="component" value="Chromosome"/>
</dbReference>
<evidence type="ECO:0000313" key="4">
    <source>
        <dbReference type="Proteomes" id="UP000237947"/>
    </source>
</evidence>
<evidence type="ECO:0000259" key="2">
    <source>
        <dbReference type="Pfam" id="PF02517"/>
    </source>
</evidence>
<dbReference type="Pfam" id="PF02517">
    <property type="entry name" value="Rce1-like"/>
    <property type="match status" value="1"/>
</dbReference>
<evidence type="ECO:0000256" key="1">
    <source>
        <dbReference type="SAM" id="Phobius"/>
    </source>
</evidence>
<sequence>METTSKQVKFKNNRYKFAFIIISSLLVCSAIASLDLVFHLSYVPKSAIKILLFTLPVLLYKLIFKNSYITHQLKNPNKRNLKVSALIAAGVSLVIIGAYLIFKDYISAENIRDNLAKRENIDASNFLYVALHIAFVNSLLEEIFFRAFIFYYLNKLNLRIFAYIYSSLLFSLYHVTTIAAWFDWWLNLIIIVALFVVGIIFDYLCEKSNSFLAPWFLHIVANLSINGIAWFSIL</sequence>
<keyword evidence="1" id="KW-0472">Membrane</keyword>
<dbReference type="KEGG" id="fsa:C5Q98_05630"/>
<gene>
    <name evidence="3" type="ORF">C5Q98_05630</name>
</gene>
<keyword evidence="4" id="KW-1185">Reference proteome</keyword>
<dbReference type="EMBL" id="CP027226">
    <property type="protein sequence ID" value="AVM42724.1"/>
    <property type="molecule type" value="Genomic_DNA"/>
</dbReference>
<feature type="transmembrane region" description="Helical" evidence="1">
    <location>
        <begin position="126"/>
        <end position="153"/>
    </location>
</feature>
<reference evidence="4" key="1">
    <citation type="submission" date="2018-02" db="EMBL/GenBank/DDBJ databases">
        <authorList>
            <person name="Holder M.E."/>
            <person name="Ajami N.J."/>
            <person name="Petrosino J.F."/>
        </authorList>
    </citation>
    <scope>NUCLEOTIDE SEQUENCE [LARGE SCALE GENOMIC DNA]</scope>
    <source>
        <strain evidence="4">CCUG 47711</strain>
    </source>
</reference>
<accession>A0A2S0KNZ1</accession>
<dbReference type="InterPro" id="IPR003675">
    <property type="entry name" value="Rce1/LyrA-like_dom"/>
</dbReference>
<dbReference type="OrthoDB" id="449657at2"/>
<organism evidence="3 4">
    <name type="scientific">Fastidiosipila sanguinis</name>
    <dbReference type="NCBI Taxonomy" id="236753"/>
    <lineage>
        <taxon>Bacteria</taxon>
        <taxon>Bacillati</taxon>
        <taxon>Bacillota</taxon>
        <taxon>Clostridia</taxon>
        <taxon>Eubacteriales</taxon>
        <taxon>Oscillospiraceae</taxon>
        <taxon>Fastidiosipila</taxon>
    </lineage>
</organism>
<feature type="transmembrane region" description="Helical" evidence="1">
    <location>
        <begin position="160"/>
        <end position="182"/>
    </location>
</feature>
<dbReference type="GO" id="GO:0080120">
    <property type="term" value="P:CAAX-box protein maturation"/>
    <property type="evidence" value="ECO:0007669"/>
    <property type="project" value="UniProtKB-ARBA"/>
</dbReference>
<keyword evidence="1" id="KW-0812">Transmembrane</keyword>
<feature type="transmembrane region" description="Helical" evidence="1">
    <location>
        <begin position="188"/>
        <end position="205"/>
    </location>
</feature>
<feature type="domain" description="CAAX prenyl protease 2/Lysostaphin resistance protein A-like" evidence="2">
    <location>
        <begin position="125"/>
        <end position="223"/>
    </location>
</feature>
<dbReference type="RefSeq" id="WP_106012676.1">
    <property type="nucleotide sequence ID" value="NZ_CP027226.1"/>
</dbReference>